<dbReference type="RefSeq" id="XP_018698907.1">
    <property type="nucleotide sequence ID" value="XM_018833028.1"/>
</dbReference>
<dbReference type="GO" id="GO:0005815">
    <property type="term" value="C:microtubule organizing center"/>
    <property type="evidence" value="ECO:0007669"/>
    <property type="project" value="TreeGrafter"/>
</dbReference>
<evidence type="ECO:0000313" key="4">
    <source>
        <dbReference type="Proteomes" id="UP000078343"/>
    </source>
</evidence>
<keyword evidence="4" id="KW-1185">Reference proteome</keyword>
<dbReference type="GO" id="GO:0042148">
    <property type="term" value="P:DNA strand invasion"/>
    <property type="evidence" value="ECO:0007669"/>
    <property type="project" value="TreeGrafter"/>
</dbReference>
<accession>A0A179A067</accession>
<dbReference type="GO" id="GO:0000400">
    <property type="term" value="F:four-way junction DNA binding"/>
    <property type="evidence" value="ECO:0007669"/>
    <property type="project" value="TreeGrafter"/>
</dbReference>
<feature type="region of interest" description="Disordered" evidence="1">
    <location>
        <begin position="50"/>
        <end position="102"/>
    </location>
</feature>
<organism evidence="3 4">
    <name type="scientific">Fonsecaea erecta</name>
    <dbReference type="NCBI Taxonomy" id="1367422"/>
    <lineage>
        <taxon>Eukaryota</taxon>
        <taxon>Fungi</taxon>
        <taxon>Dikarya</taxon>
        <taxon>Ascomycota</taxon>
        <taxon>Pezizomycotina</taxon>
        <taxon>Eurotiomycetes</taxon>
        <taxon>Chaetothyriomycetidae</taxon>
        <taxon>Chaetothyriales</taxon>
        <taxon>Herpotrichiellaceae</taxon>
        <taxon>Fonsecaea</taxon>
    </lineage>
</organism>
<dbReference type="Proteomes" id="UP000078343">
    <property type="component" value="Unassembled WGS sequence"/>
</dbReference>
<dbReference type="OrthoDB" id="420422at2759"/>
<proteinExistence type="predicted"/>
<sequence length="421" mass="45618">MSAQQYGARLLEEIQEESLEQFLAELRCAIDPQPRSILGVPQLDSLLESLRYPTTQDSPHRRAWPSSPGTTSPAVEEEDQDDDEVSPRGPPPRAPPDKPKPATIELTSVKSASGKTSLLSHLCAVSVLPRDRGGKESTVVYIDADGRFSPTRLAQMMNHCLQTHHQSSEAPQPPLTDLDALQETIRSSLDHVHVFRPQSSAQMTAVLASLHTYLLNRSRHHSILRPLSLIVIDSATAFYWQDRSDQALAKLESLGTAPGGGPSRAAELIEKLKALQERFGCAVLASTTSPSTSSSPPFPSPSTRTLNDETTTTATTTTTSASTAPAPSDRDIRLVSPWTSYATLSLTLARLPVAQFPAQMDMEACLRDRDKRLEAVRKGRFVATLVPSGAAALVGADGERGKGKGKGVLRFRITKDGVEFE</sequence>
<dbReference type="Gene3D" id="3.40.50.300">
    <property type="entry name" value="P-loop containing nucleotide triphosphate hydrolases"/>
    <property type="match status" value="1"/>
</dbReference>
<dbReference type="GO" id="GO:0005657">
    <property type="term" value="C:replication fork"/>
    <property type="evidence" value="ECO:0007669"/>
    <property type="project" value="InterPro"/>
</dbReference>
<feature type="region of interest" description="Disordered" evidence="1">
    <location>
        <begin position="286"/>
        <end position="328"/>
    </location>
</feature>
<comment type="caution">
    <text evidence="3">The sequence shown here is derived from an EMBL/GenBank/DDBJ whole genome shotgun (WGS) entry which is preliminary data.</text>
</comment>
<dbReference type="AlphaFoldDB" id="A0A179A067"/>
<dbReference type="SUPFAM" id="SSF52540">
    <property type="entry name" value="P-loop containing nucleoside triphosphate hydrolases"/>
    <property type="match status" value="1"/>
</dbReference>
<dbReference type="InterPro" id="IPR027417">
    <property type="entry name" value="P-loop_NTPase"/>
</dbReference>
<evidence type="ECO:0000256" key="1">
    <source>
        <dbReference type="SAM" id="MobiDB-lite"/>
    </source>
</evidence>
<dbReference type="STRING" id="1367422.A0A179A067"/>
<reference evidence="3 4" key="1">
    <citation type="submission" date="2016-04" db="EMBL/GenBank/DDBJ databases">
        <title>Draft genome of Fonsecaea erecta CBS 125763.</title>
        <authorList>
            <person name="Weiss V.A."/>
            <person name="Vicente V.A."/>
            <person name="Raittz R.T."/>
            <person name="Moreno L.F."/>
            <person name="De Souza E.M."/>
            <person name="Pedrosa F.O."/>
            <person name="Steffens M.B."/>
            <person name="Faoro H."/>
            <person name="Tadra-Sfeir M.Z."/>
            <person name="Najafzadeh M.J."/>
            <person name="Felipe M.S."/>
            <person name="Teixeira M."/>
            <person name="Sun J."/>
            <person name="Xi L."/>
            <person name="Gomes R."/>
            <person name="De Azevedo C.M."/>
            <person name="Salgado C.G."/>
            <person name="Da Silva M.B."/>
            <person name="Nascimento M.F."/>
            <person name="Queiroz-Telles F."/>
            <person name="Attili D.S."/>
            <person name="Gorbushina A."/>
        </authorList>
    </citation>
    <scope>NUCLEOTIDE SEQUENCE [LARGE SCALE GENOMIC DNA]</scope>
    <source>
        <strain evidence="3 4">CBS 125763</strain>
    </source>
</reference>
<protein>
    <recommendedName>
        <fullName evidence="2">Rad51-like C-terminal domain-containing protein</fullName>
    </recommendedName>
</protein>
<dbReference type="GO" id="GO:0033063">
    <property type="term" value="C:Rad51B-Rad51C-Rad51D-XRCC2 complex"/>
    <property type="evidence" value="ECO:0007669"/>
    <property type="project" value="InterPro"/>
</dbReference>
<dbReference type="EMBL" id="LVYI01000001">
    <property type="protein sequence ID" value="OAP65540.1"/>
    <property type="molecule type" value="Genomic_DNA"/>
</dbReference>
<dbReference type="Pfam" id="PF08423">
    <property type="entry name" value="Rad51"/>
    <property type="match status" value="1"/>
</dbReference>
<gene>
    <name evidence="3" type="ORF">AYL99_01512</name>
</gene>
<dbReference type="PANTHER" id="PTHR46644:SF2">
    <property type="entry name" value="DNA REPAIR PROTEIN XRCC2"/>
    <property type="match status" value="1"/>
</dbReference>
<feature type="compositionally biased region" description="Acidic residues" evidence="1">
    <location>
        <begin position="75"/>
        <end position="84"/>
    </location>
</feature>
<name>A0A179A067_9EURO</name>
<dbReference type="CDD" id="cd19490">
    <property type="entry name" value="XRCC2"/>
    <property type="match status" value="1"/>
</dbReference>
<feature type="domain" description="Rad51-like C-terminal" evidence="2">
    <location>
        <begin position="113"/>
        <end position="158"/>
    </location>
</feature>
<dbReference type="InterPro" id="IPR030547">
    <property type="entry name" value="XRCC2"/>
</dbReference>
<feature type="compositionally biased region" description="Low complexity" evidence="1">
    <location>
        <begin position="286"/>
        <end position="327"/>
    </location>
</feature>
<dbReference type="InterPro" id="IPR013632">
    <property type="entry name" value="Rad51_C"/>
</dbReference>
<dbReference type="GeneID" id="30005682"/>
<evidence type="ECO:0000259" key="2">
    <source>
        <dbReference type="Pfam" id="PF08423"/>
    </source>
</evidence>
<dbReference type="GO" id="GO:0000724">
    <property type="term" value="P:double-strand break repair via homologous recombination"/>
    <property type="evidence" value="ECO:0007669"/>
    <property type="project" value="InterPro"/>
</dbReference>
<dbReference type="PANTHER" id="PTHR46644">
    <property type="entry name" value="DNA REPAIR PROTEIN XRCC2"/>
    <property type="match status" value="1"/>
</dbReference>
<evidence type="ECO:0000313" key="3">
    <source>
        <dbReference type="EMBL" id="OAP65540.1"/>
    </source>
</evidence>